<dbReference type="EC" id="5.6.2.1" evidence="10"/>
<comment type="function">
    <text evidence="10">Releases the supercoiling and torsional tension of DNA, which is introduced during the DNA replication and transcription, by transiently cleaving and rejoining one strand of the DNA duplex. Introduces a single-strand break via transesterification at a target site in duplex DNA. The scissile phosphodiester is attacked by the catalytic tyrosine of the enzyme, resulting in the formation of a DNA-(5'-phosphotyrosyl)-enzyme intermediate and the expulsion of a 3'-OH DNA strand. The free DNA strand then undergoes passage around the unbroken strand, thus removing DNA supercoils. Finally, in the religation step, the DNA 3'-OH attacks the covalent intermediate to expel the active-site tyrosine and restore the DNA phosphodiester backbone.</text>
</comment>
<dbReference type="GO" id="GO:0003677">
    <property type="term" value="F:DNA binding"/>
    <property type="evidence" value="ECO:0007669"/>
    <property type="project" value="UniProtKB-KW"/>
</dbReference>
<feature type="site" description="Interaction with DNA" evidence="10">
    <location>
        <position position="148"/>
    </location>
</feature>
<evidence type="ECO:0000256" key="9">
    <source>
        <dbReference type="ARBA" id="ARBA00023235"/>
    </source>
</evidence>
<feature type="site" description="Interaction with DNA" evidence="10">
    <location>
        <position position="155"/>
    </location>
</feature>
<dbReference type="InterPro" id="IPR034149">
    <property type="entry name" value="TOPRIM_TopoI"/>
</dbReference>
<evidence type="ECO:0000256" key="7">
    <source>
        <dbReference type="ARBA" id="ARBA00023029"/>
    </source>
</evidence>
<dbReference type="InterPro" id="IPR005733">
    <property type="entry name" value="TopoI_bac-type"/>
</dbReference>
<feature type="site" description="Interaction with DNA" evidence="10">
    <location>
        <position position="33"/>
    </location>
</feature>
<dbReference type="PANTHER" id="PTHR42785">
    <property type="entry name" value="DNA TOPOISOMERASE, TYPE IA, CORE"/>
    <property type="match status" value="1"/>
</dbReference>
<dbReference type="Gene3D" id="3.40.50.140">
    <property type="match status" value="1"/>
</dbReference>
<dbReference type="InterPro" id="IPR028612">
    <property type="entry name" value="Topoisom_1_IA"/>
</dbReference>
<keyword evidence="8 10" id="KW-0238">DNA-binding</keyword>
<keyword evidence="4" id="KW-0863">Zinc-finger</keyword>
<comment type="catalytic activity">
    <reaction evidence="1 10">
        <text>ATP-independent breakage of single-stranded DNA, followed by passage and rejoining.</text>
        <dbReference type="EC" id="5.6.2.1"/>
    </reaction>
</comment>
<keyword evidence="6" id="KW-0460">Magnesium</keyword>
<dbReference type="Gene3D" id="1.10.290.10">
    <property type="entry name" value="Topoisomerase I, domain 4"/>
    <property type="match status" value="1"/>
</dbReference>
<dbReference type="InterPro" id="IPR013498">
    <property type="entry name" value="Topo_IA_Znf"/>
</dbReference>
<evidence type="ECO:0000256" key="5">
    <source>
        <dbReference type="ARBA" id="ARBA00022833"/>
    </source>
</evidence>
<feature type="site" description="Interaction with DNA" evidence="10">
    <location>
        <position position="140"/>
    </location>
</feature>
<evidence type="ECO:0000256" key="1">
    <source>
        <dbReference type="ARBA" id="ARBA00000213"/>
    </source>
</evidence>
<dbReference type="InterPro" id="IPR000380">
    <property type="entry name" value="Topo_IA"/>
</dbReference>
<evidence type="ECO:0000256" key="10">
    <source>
        <dbReference type="HAMAP-Rule" id="MF_00952"/>
    </source>
</evidence>
<evidence type="ECO:0000313" key="14">
    <source>
        <dbReference type="EMBL" id="SPP30773.1"/>
    </source>
</evidence>
<dbReference type="SMART" id="SM00493">
    <property type="entry name" value="TOPRIM"/>
    <property type="match status" value="1"/>
</dbReference>
<dbReference type="CDD" id="cd00186">
    <property type="entry name" value="TOP1Ac"/>
    <property type="match status" value="1"/>
</dbReference>
<dbReference type="RefSeq" id="WP_120488109.1">
    <property type="nucleotide sequence ID" value="NZ_CBCPKC010000001.1"/>
</dbReference>
<dbReference type="EMBL" id="OUNC01000078">
    <property type="protein sequence ID" value="SPP30773.1"/>
    <property type="molecule type" value="Genomic_DNA"/>
</dbReference>
<dbReference type="SUPFAM" id="SSF56712">
    <property type="entry name" value="Prokaryotic type I DNA topoisomerase"/>
    <property type="match status" value="1"/>
</dbReference>
<dbReference type="Pfam" id="PF01396">
    <property type="entry name" value="Zn_ribbon_Top1"/>
    <property type="match status" value="3"/>
</dbReference>
<dbReference type="InterPro" id="IPR013825">
    <property type="entry name" value="Topo_IA_cen_sub2"/>
</dbReference>
<dbReference type="SMART" id="SM00436">
    <property type="entry name" value="TOP1Bc"/>
    <property type="match status" value="1"/>
</dbReference>
<dbReference type="Pfam" id="PF01131">
    <property type="entry name" value="Topoisom_bac"/>
    <property type="match status" value="1"/>
</dbReference>
<name>A0A2X0QRF6_BROTH</name>
<feature type="site" description="Interaction with DNA" evidence="10">
    <location>
        <position position="139"/>
    </location>
</feature>
<evidence type="ECO:0000256" key="4">
    <source>
        <dbReference type="ARBA" id="ARBA00022771"/>
    </source>
</evidence>
<sequence>MADYLVIVESPAKAKTIEKYLGKKYKVKASMGHLRDLPKSQMGVDTENNYEPRYITIRGKGSILKELKQAAKKVKKVYLAADPDREGEAIAWHLANSLNLDLEDDLRVVFNEITRDAVKESFKHPRKLDMDLVNAQQARRVLDRLVGYNISPVLWKKVKKGLSAGRVQSIALKLIIDREHEVNKFVPEEYWTIDGQFMKGKKQFQANFYGLNGKKKELKDSDDVKEIVDQIKSKDFVVDKVTKKERKRNPAAPFTTSSLQQEAARKLNFKTRKTMMIAQQLYEGIAIGRSGTVGLITYMRTDSTRISDTAIEAAKTFIGETYGEEYLRTEARKDKKQKGAQEAHEAVRPSRLDKSPTEIKKYLSRDQFRLYKLIWERFIASQMAPAVLDTMRVDLSNNNVNFRANGSKIKFNGFMKVYVEGSDDGTDEKENILPDMKEGETVKSVTVDPRQHFTQPPPRYTEARLVKTLEEIGIGRPSTYAPTLDTIQRRNYVTLDNKRFMPTELGEIVYGLIAEYFPEIIDVTFTATMEDKLDAVEHGKMEWIRVIDEFYQPFEKEIQKAEAEMEKIVIEDEPAGIDCELCGKPMVIKMGRYGKFMACSGFPDCRNTKAIVKEIGVMCPKCKEGQVIERKSKKNRIFYGCDRYPACEYVSWDRPIERPCPKCNEHTLVVKKLKKGNQITCTSCDYKEQEQQ</sequence>
<dbReference type="InterPro" id="IPR013824">
    <property type="entry name" value="Topo_IA_cen_sub1"/>
</dbReference>
<dbReference type="PROSITE" id="PS52039">
    <property type="entry name" value="TOPO_IA_2"/>
    <property type="match status" value="1"/>
</dbReference>
<keyword evidence="9 10" id="KW-0413">Isomerase</keyword>
<feature type="region of interest" description="Disordered" evidence="11">
    <location>
        <begin position="332"/>
        <end position="354"/>
    </location>
</feature>
<dbReference type="InterPro" id="IPR006171">
    <property type="entry name" value="TOPRIM_dom"/>
</dbReference>
<dbReference type="Gene3D" id="2.70.20.10">
    <property type="entry name" value="Topoisomerase I, domain 3"/>
    <property type="match status" value="1"/>
</dbReference>
<feature type="site" description="Interaction with DNA" evidence="10">
    <location>
        <position position="490"/>
    </location>
</feature>
<dbReference type="PROSITE" id="PS50880">
    <property type="entry name" value="TOPRIM"/>
    <property type="match status" value="1"/>
</dbReference>
<proteinExistence type="inferred from homology"/>
<evidence type="ECO:0000256" key="2">
    <source>
        <dbReference type="ARBA" id="ARBA00009446"/>
    </source>
</evidence>
<dbReference type="Gene3D" id="3.30.65.10">
    <property type="entry name" value="Bacterial Topoisomerase I, domain 1"/>
    <property type="match status" value="1"/>
</dbReference>
<dbReference type="InterPro" id="IPR023405">
    <property type="entry name" value="Topo_IA_core_domain"/>
</dbReference>
<dbReference type="GO" id="GO:0006265">
    <property type="term" value="P:DNA topological change"/>
    <property type="evidence" value="ECO:0007669"/>
    <property type="project" value="UniProtKB-UniRule"/>
</dbReference>
<evidence type="ECO:0000259" key="13">
    <source>
        <dbReference type="PROSITE" id="PS52039"/>
    </source>
</evidence>
<dbReference type="PROSITE" id="PS00396">
    <property type="entry name" value="TOPO_IA_1"/>
    <property type="match status" value="1"/>
</dbReference>
<dbReference type="CDD" id="cd03363">
    <property type="entry name" value="TOPRIM_TopoIA_TopoI"/>
    <property type="match status" value="1"/>
</dbReference>
<keyword evidence="3" id="KW-0479">Metal-binding</keyword>
<dbReference type="SMART" id="SM00437">
    <property type="entry name" value="TOP1Ac"/>
    <property type="match status" value="1"/>
</dbReference>
<comment type="similarity">
    <text evidence="2 10">Belongs to the type IA topoisomerase family.</text>
</comment>
<dbReference type="NCBIfam" id="TIGR01051">
    <property type="entry name" value="topA_bact"/>
    <property type="match status" value="1"/>
</dbReference>
<dbReference type="GO" id="GO:0008270">
    <property type="term" value="F:zinc ion binding"/>
    <property type="evidence" value="ECO:0007669"/>
    <property type="project" value="UniProtKB-KW"/>
</dbReference>
<dbReference type="InterPro" id="IPR013826">
    <property type="entry name" value="Topo_IA_cen_sub3"/>
</dbReference>
<feature type="site" description="Interaction with DNA" evidence="10">
    <location>
        <position position="143"/>
    </location>
</feature>
<keyword evidence="5" id="KW-0862">Zinc</keyword>
<protein>
    <recommendedName>
        <fullName evidence="10">DNA topoisomerase 1</fullName>
        <ecNumber evidence="10">5.6.2.1</ecNumber>
    </recommendedName>
    <alternativeName>
        <fullName evidence="10">DNA topoisomerase I</fullName>
    </alternativeName>
</protein>
<dbReference type="InterPro" id="IPR023406">
    <property type="entry name" value="Topo_IA_AS"/>
</dbReference>
<dbReference type="InterPro" id="IPR013497">
    <property type="entry name" value="Topo_IA_cen"/>
</dbReference>
<feature type="region of interest" description="Interaction with DNA" evidence="10">
    <location>
        <begin position="163"/>
        <end position="168"/>
    </location>
</feature>
<gene>
    <name evidence="10 14" type="primary">topA</name>
    <name evidence="14" type="ORF">BTBSAS_80113</name>
</gene>
<dbReference type="Pfam" id="PF01751">
    <property type="entry name" value="Toprim"/>
    <property type="match status" value="1"/>
</dbReference>
<dbReference type="Gene3D" id="1.10.460.10">
    <property type="entry name" value="Topoisomerase I, domain 2"/>
    <property type="match status" value="1"/>
</dbReference>
<evidence type="ECO:0000256" key="3">
    <source>
        <dbReference type="ARBA" id="ARBA00022723"/>
    </source>
</evidence>
<dbReference type="Proteomes" id="UP000270190">
    <property type="component" value="Unassembled WGS sequence"/>
</dbReference>
<dbReference type="GO" id="GO:0005694">
    <property type="term" value="C:chromosome"/>
    <property type="evidence" value="ECO:0007669"/>
    <property type="project" value="InterPro"/>
</dbReference>
<feature type="domain" description="Toprim" evidence="12">
    <location>
        <begin position="3"/>
        <end position="113"/>
    </location>
</feature>
<keyword evidence="7 10" id="KW-0799">Topoisomerase</keyword>
<feature type="active site" description="O-(5'-phospho-DNA)-tyrosine intermediate" evidence="10">
    <location>
        <position position="298"/>
    </location>
</feature>
<feature type="site" description="Interaction with DNA" evidence="10">
    <location>
        <position position="300"/>
    </location>
</feature>
<dbReference type="PRINTS" id="PR00417">
    <property type="entry name" value="PRTPISMRASEI"/>
</dbReference>
<evidence type="ECO:0000256" key="8">
    <source>
        <dbReference type="ARBA" id="ARBA00023125"/>
    </source>
</evidence>
<comment type="subunit">
    <text evidence="10">Monomer.</text>
</comment>
<reference evidence="15" key="1">
    <citation type="submission" date="2018-04" db="EMBL/GenBank/DDBJ databases">
        <authorList>
            <person name="Illikoud N."/>
        </authorList>
    </citation>
    <scope>NUCLEOTIDE SEQUENCE [LARGE SCALE GENOMIC DNA]</scope>
</reference>
<evidence type="ECO:0000256" key="6">
    <source>
        <dbReference type="ARBA" id="ARBA00022842"/>
    </source>
</evidence>
<dbReference type="AlphaFoldDB" id="A0A2X0QRF6"/>
<dbReference type="GO" id="GO:0003917">
    <property type="term" value="F:DNA topoisomerase type I (single strand cut, ATP-independent) activity"/>
    <property type="evidence" value="ECO:0007669"/>
    <property type="project" value="UniProtKB-UniRule"/>
</dbReference>
<dbReference type="InterPro" id="IPR003602">
    <property type="entry name" value="Topo_IA_DNA-bd_dom"/>
</dbReference>
<dbReference type="HAMAP" id="MF_00952">
    <property type="entry name" value="Topoisom_1_prok"/>
    <property type="match status" value="1"/>
</dbReference>
<evidence type="ECO:0000259" key="12">
    <source>
        <dbReference type="PROSITE" id="PS50880"/>
    </source>
</evidence>
<dbReference type="SUPFAM" id="SSF57783">
    <property type="entry name" value="Zinc beta-ribbon"/>
    <property type="match status" value="1"/>
</dbReference>
<evidence type="ECO:0000256" key="11">
    <source>
        <dbReference type="SAM" id="MobiDB-lite"/>
    </source>
</evidence>
<feature type="domain" description="Topo IA-type catalytic" evidence="13">
    <location>
        <begin position="129"/>
        <end position="559"/>
    </location>
</feature>
<evidence type="ECO:0000313" key="15">
    <source>
        <dbReference type="Proteomes" id="UP000270190"/>
    </source>
</evidence>
<organism evidence="14 15">
    <name type="scientific">Brochothrix thermosphacta</name>
    <name type="common">Microbacterium thermosphactum</name>
    <dbReference type="NCBI Taxonomy" id="2756"/>
    <lineage>
        <taxon>Bacteria</taxon>
        <taxon>Bacillati</taxon>
        <taxon>Bacillota</taxon>
        <taxon>Bacilli</taxon>
        <taxon>Bacillales</taxon>
        <taxon>Listeriaceae</taxon>
        <taxon>Brochothrix</taxon>
    </lineage>
</organism>
<dbReference type="InterPro" id="IPR003601">
    <property type="entry name" value="Topo_IA_2"/>
</dbReference>
<dbReference type="PANTHER" id="PTHR42785:SF1">
    <property type="entry name" value="DNA TOPOISOMERASE"/>
    <property type="match status" value="1"/>
</dbReference>
<accession>A0A2X0QRF6</accession>